<organism evidence="2 3">
    <name type="scientific">Magnetospirillum moscoviense</name>
    <dbReference type="NCBI Taxonomy" id="1437059"/>
    <lineage>
        <taxon>Bacteria</taxon>
        <taxon>Pseudomonadati</taxon>
        <taxon>Pseudomonadota</taxon>
        <taxon>Alphaproteobacteria</taxon>
        <taxon>Rhodospirillales</taxon>
        <taxon>Rhodospirillaceae</taxon>
        <taxon>Magnetospirillum</taxon>
    </lineage>
</organism>
<accession>A0A178MNI4</accession>
<dbReference type="SUPFAM" id="SSF55785">
    <property type="entry name" value="PYP-like sensor domain (PAS domain)"/>
    <property type="match status" value="1"/>
</dbReference>
<dbReference type="STRING" id="1437059.A6A05_02380"/>
<name>A0A178MNI4_9PROT</name>
<dbReference type="InterPro" id="IPR000014">
    <property type="entry name" value="PAS"/>
</dbReference>
<proteinExistence type="predicted"/>
<evidence type="ECO:0000259" key="1">
    <source>
        <dbReference type="PROSITE" id="PS50112"/>
    </source>
</evidence>
<dbReference type="EMBL" id="LWQU01000141">
    <property type="protein sequence ID" value="OAN50113.1"/>
    <property type="molecule type" value="Genomic_DNA"/>
</dbReference>
<dbReference type="InterPro" id="IPR035965">
    <property type="entry name" value="PAS-like_dom_sf"/>
</dbReference>
<feature type="domain" description="PAS" evidence="1">
    <location>
        <begin position="26"/>
        <end position="77"/>
    </location>
</feature>
<sequence length="174" mass="19032">MKRADLFVTGVERHLGPDAIIVSKTDPQGRIIYANQTFLEIAGYTAAEVLGKPHNLVRHPDMPRCVFKLLWDTINSGNEIFAYVVNRSKNGDHYWVFAHVTPTFDASGAIKGYHSSRRAPTPAAIAAIKPVYAELLAEEAKHANPKEAAAAGVDLLVRKFIGVGGSYEDLVFSL</sequence>
<dbReference type="AlphaFoldDB" id="A0A178MNI4"/>
<dbReference type="Proteomes" id="UP000078543">
    <property type="component" value="Unassembled WGS sequence"/>
</dbReference>
<dbReference type="NCBIfam" id="TIGR00229">
    <property type="entry name" value="sensory_box"/>
    <property type="match status" value="1"/>
</dbReference>
<evidence type="ECO:0000313" key="3">
    <source>
        <dbReference type="Proteomes" id="UP000078543"/>
    </source>
</evidence>
<dbReference type="Gene3D" id="3.30.450.20">
    <property type="entry name" value="PAS domain"/>
    <property type="match status" value="1"/>
</dbReference>
<keyword evidence="3" id="KW-1185">Reference proteome</keyword>
<evidence type="ECO:0000313" key="2">
    <source>
        <dbReference type="EMBL" id="OAN50113.1"/>
    </source>
</evidence>
<dbReference type="Pfam" id="PF08447">
    <property type="entry name" value="PAS_3"/>
    <property type="match status" value="1"/>
</dbReference>
<dbReference type="InterPro" id="IPR013655">
    <property type="entry name" value="PAS_fold_3"/>
</dbReference>
<dbReference type="CDD" id="cd00130">
    <property type="entry name" value="PAS"/>
    <property type="match status" value="1"/>
</dbReference>
<comment type="caution">
    <text evidence="2">The sequence shown here is derived from an EMBL/GenBank/DDBJ whole genome shotgun (WGS) entry which is preliminary data.</text>
</comment>
<protein>
    <submittedName>
        <fullName evidence="2">Chemotaxis protein</fullName>
    </submittedName>
</protein>
<gene>
    <name evidence="2" type="ORF">A6A05_02380</name>
</gene>
<reference evidence="2 3" key="1">
    <citation type="submission" date="2016-04" db="EMBL/GenBank/DDBJ databases">
        <title>Draft genome sequence of freshwater magnetotactic bacteria Magnetospirillum marisnigri SP-1 and Magnetospirillum moscoviense BB-1.</title>
        <authorList>
            <person name="Koziaeva V."/>
            <person name="Dziuba M.V."/>
            <person name="Ivanov T.M."/>
            <person name="Kuznetsov B."/>
            <person name="Grouzdev D.S."/>
        </authorList>
    </citation>
    <scope>NUCLEOTIDE SEQUENCE [LARGE SCALE GENOMIC DNA]</scope>
    <source>
        <strain evidence="2 3">BB-1</strain>
    </source>
</reference>
<dbReference type="PROSITE" id="PS50112">
    <property type="entry name" value="PAS"/>
    <property type="match status" value="1"/>
</dbReference>